<accession>A0A067R3Q7</accession>
<sequence length="113" mass="13127">MYSSLQFIPDLTCILAGTVSYINQFKRCIDSESNGLNSVFPARELLFRLFYIYVSWQHYNHPNSYLTNSLVVYCYINKDTLCIPHSDKTQQTCFLRGHALPPVRIIWLVGTQD</sequence>
<name>A0A067R3Q7_ZOONE</name>
<reference evidence="1 2" key="1">
    <citation type="journal article" date="2014" name="Nat. Commun.">
        <title>Molecular traces of alternative social organization in a termite genome.</title>
        <authorList>
            <person name="Terrapon N."/>
            <person name="Li C."/>
            <person name="Robertson H.M."/>
            <person name="Ji L."/>
            <person name="Meng X."/>
            <person name="Booth W."/>
            <person name="Chen Z."/>
            <person name="Childers C.P."/>
            <person name="Glastad K.M."/>
            <person name="Gokhale K."/>
            <person name="Gowin J."/>
            <person name="Gronenberg W."/>
            <person name="Hermansen R.A."/>
            <person name="Hu H."/>
            <person name="Hunt B.G."/>
            <person name="Huylmans A.K."/>
            <person name="Khalil S.M."/>
            <person name="Mitchell R.D."/>
            <person name="Munoz-Torres M.C."/>
            <person name="Mustard J.A."/>
            <person name="Pan H."/>
            <person name="Reese J.T."/>
            <person name="Scharf M.E."/>
            <person name="Sun F."/>
            <person name="Vogel H."/>
            <person name="Xiao J."/>
            <person name="Yang W."/>
            <person name="Yang Z."/>
            <person name="Yang Z."/>
            <person name="Zhou J."/>
            <person name="Zhu J."/>
            <person name="Brent C.S."/>
            <person name="Elsik C.G."/>
            <person name="Goodisman M.A."/>
            <person name="Liberles D.A."/>
            <person name="Roe R.M."/>
            <person name="Vargo E.L."/>
            <person name="Vilcinskas A."/>
            <person name="Wang J."/>
            <person name="Bornberg-Bauer E."/>
            <person name="Korb J."/>
            <person name="Zhang G."/>
            <person name="Liebig J."/>
        </authorList>
    </citation>
    <scope>NUCLEOTIDE SEQUENCE [LARGE SCALE GENOMIC DNA]</scope>
    <source>
        <tissue evidence="1">Whole organism</tissue>
    </source>
</reference>
<keyword evidence="2" id="KW-1185">Reference proteome</keyword>
<protein>
    <submittedName>
        <fullName evidence="1">Uncharacterized protein</fullName>
    </submittedName>
</protein>
<dbReference type="Proteomes" id="UP000027135">
    <property type="component" value="Unassembled WGS sequence"/>
</dbReference>
<gene>
    <name evidence="1" type="ORF">L798_08079</name>
</gene>
<dbReference type="AlphaFoldDB" id="A0A067R3Q7"/>
<evidence type="ECO:0000313" key="1">
    <source>
        <dbReference type="EMBL" id="KDR17678.1"/>
    </source>
</evidence>
<evidence type="ECO:0000313" key="2">
    <source>
        <dbReference type="Proteomes" id="UP000027135"/>
    </source>
</evidence>
<proteinExistence type="predicted"/>
<organism evidence="1 2">
    <name type="scientific">Zootermopsis nevadensis</name>
    <name type="common">Dampwood termite</name>
    <dbReference type="NCBI Taxonomy" id="136037"/>
    <lineage>
        <taxon>Eukaryota</taxon>
        <taxon>Metazoa</taxon>
        <taxon>Ecdysozoa</taxon>
        <taxon>Arthropoda</taxon>
        <taxon>Hexapoda</taxon>
        <taxon>Insecta</taxon>
        <taxon>Pterygota</taxon>
        <taxon>Neoptera</taxon>
        <taxon>Polyneoptera</taxon>
        <taxon>Dictyoptera</taxon>
        <taxon>Blattodea</taxon>
        <taxon>Blattoidea</taxon>
        <taxon>Termitoidae</taxon>
        <taxon>Termopsidae</taxon>
        <taxon>Zootermopsis</taxon>
    </lineage>
</organism>
<dbReference type="EMBL" id="KK852723">
    <property type="protein sequence ID" value="KDR17678.1"/>
    <property type="molecule type" value="Genomic_DNA"/>
</dbReference>
<dbReference type="InParanoid" id="A0A067R3Q7"/>